<accession>A0A9W4T9F7</accession>
<evidence type="ECO:0000259" key="1">
    <source>
        <dbReference type="Pfam" id="PF04970"/>
    </source>
</evidence>
<dbReference type="AlphaFoldDB" id="A0A9W4T9F7"/>
<dbReference type="OrthoDB" id="2444094at2759"/>
<dbReference type="Gene3D" id="3.90.1720.10">
    <property type="entry name" value="endopeptidase domain like (from Nostoc punctiforme)"/>
    <property type="match status" value="1"/>
</dbReference>
<dbReference type="Pfam" id="PF04970">
    <property type="entry name" value="LRAT"/>
    <property type="match status" value="1"/>
</dbReference>
<evidence type="ECO:0000313" key="2">
    <source>
        <dbReference type="EMBL" id="CAI2196978.1"/>
    </source>
</evidence>
<evidence type="ECO:0000313" key="3">
    <source>
        <dbReference type="Proteomes" id="UP001153678"/>
    </source>
</evidence>
<dbReference type="Proteomes" id="UP001153678">
    <property type="component" value="Unassembled WGS sequence"/>
</dbReference>
<gene>
    <name evidence="2" type="ORF">FWILDA_LOCUS17847</name>
</gene>
<keyword evidence="3" id="KW-1185">Reference proteome</keyword>
<name>A0A9W4T9F7_9GLOM</name>
<reference evidence="2" key="1">
    <citation type="submission" date="2022-08" db="EMBL/GenBank/DDBJ databases">
        <authorList>
            <person name="Kallberg Y."/>
            <person name="Tangrot J."/>
            <person name="Rosling A."/>
        </authorList>
    </citation>
    <scope>NUCLEOTIDE SEQUENCE</scope>
    <source>
        <strain evidence="2">Wild A</strain>
    </source>
</reference>
<protein>
    <submittedName>
        <fullName evidence="2">16544_t:CDS:1</fullName>
    </submittedName>
</protein>
<sequence length="133" mass="15154">VVKVDEGDYKHVGVYVEDYHKGNGEITRYHPMIPFKNYQKMAKQIAWAEDAKFRRGEYDLANRNCEHFANMIVYGVNYSEQIENNKDVIIAKNIVRSLGGFLSIITNNYSINNGKGSTIKLTNEMSETNGKLG</sequence>
<dbReference type="InterPro" id="IPR007053">
    <property type="entry name" value="LRAT_dom"/>
</dbReference>
<feature type="non-terminal residue" evidence="2">
    <location>
        <position position="133"/>
    </location>
</feature>
<organism evidence="2 3">
    <name type="scientific">Funneliformis geosporum</name>
    <dbReference type="NCBI Taxonomy" id="1117311"/>
    <lineage>
        <taxon>Eukaryota</taxon>
        <taxon>Fungi</taxon>
        <taxon>Fungi incertae sedis</taxon>
        <taxon>Mucoromycota</taxon>
        <taxon>Glomeromycotina</taxon>
        <taxon>Glomeromycetes</taxon>
        <taxon>Glomerales</taxon>
        <taxon>Glomeraceae</taxon>
        <taxon>Funneliformis</taxon>
    </lineage>
</organism>
<feature type="domain" description="LRAT" evidence="1">
    <location>
        <begin position="45"/>
        <end position="76"/>
    </location>
</feature>
<proteinExistence type="predicted"/>
<dbReference type="EMBL" id="CAMKVN010015365">
    <property type="protein sequence ID" value="CAI2196978.1"/>
    <property type="molecule type" value="Genomic_DNA"/>
</dbReference>
<comment type="caution">
    <text evidence="2">The sequence shown here is derived from an EMBL/GenBank/DDBJ whole genome shotgun (WGS) entry which is preliminary data.</text>
</comment>